<proteinExistence type="inferred from homology"/>
<feature type="binding site" evidence="2">
    <location>
        <position position="164"/>
    </location>
    <ligand>
        <name>Mg(2+)</name>
        <dbReference type="ChEBI" id="CHEBI:18420"/>
        <label>1</label>
        <note>catalytic</note>
    </ligand>
</feature>
<dbReference type="OrthoDB" id="9977309at2759"/>
<dbReference type="GO" id="GO:0046872">
    <property type="term" value="F:metal ion binding"/>
    <property type="evidence" value="ECO:0007669"/>
    <property type="project" value="UniProtKB-KW"/>
</dbReference>
<dbReference type="Pfam" id="PF00459">
    <property type="entry name" value="Inositol_P"/>
    <property type="match status" value="1"/>
</dbReference>
<evidence type="ECO:0000313" key="3">
    <source>
        <dbReference type="EnsemblMetazoa" id="SCAU016242-PA"/>
    </source>
</evidence>
<dbReference type="AlphaFoldDB" id="A0A1I8QDY7"/>
<dbReference type="Proteomes" id="UP000095300">
    <property type="component" value="Unassembled WGS sequence"/>
</dbReference>
<organism evidence="3 4">
    <name type="scientific">Stomoxys calcitrans</name>
    <name type="common">Stable fly</name>
    <name type="synonym">Conops calcitrans</name>
    <dbReference type="NCBI Taxonomy" id="35570"/>
    <lineage>
        <taxon>Eukaryota</taxon>
        <taxon>Metazoa</taxon>
        <taxon>Ecdysozoa</taxon>
        <taxon>Arthropoda</taxon>
        <taxon>Hexapoda</taxon>
        <taxon>Insecta</taxon>
        <taxon>Pterygota</taxon>
        <taxon>Neoptera</taxon>
        <taxon>Endopterygota</taxon>
        <taxon>Diptera</taxon>
        <taxon>Brachycera</taxon>
        <taxon>Muscomorpha</taxon>
        <taxon>Muscoidea</taxon>
        <taxon>Muscidae</taxon>
        <taxon>Stomoxys</taxon>
    </lineage>
</organism>
<feature type="binding site" evidence="2">
    <location>
        <position position="166"/>
    </location>
    <ligand>
        <name>Mg(2+)</name>
        <dbReference type="ChEBI" id="CHEBI:18420"/>
        <label>1</label>
        <note>catalytic</note>
    </ligand>
</feature>
<dbReference type="InterPro" id="IPR050725">
    <property type="entry name" value="CysQ/Inositol_MonoPase"/>
</dbReference>
<keyword evidence="4" id="KW-1185">Reference proteome</keyword>
<evidence type="ECO:0000313" key="4">
    <source>
        <dbReference type="Proteomes" id="UP000095300"/>
    </source>
</evidence>
<dbReference type="EnsemblMetazoa" id="SCAU016242-RA">
    <property type="protein sequence ID" value="SCAU016242-PA"/>
    <property type="gene ID" value="SCAU016242"/>
</dbReference>
<dbReference type="Gene3D" id="3.40.190.80">
    <property type="match status" value="1"/>
</dbReference>
<comment type="cofactor">
    <cofactor evidence="2">
        <name>Mg(2+)</name>
        <dbReference type="ChEBI" id="CHEBI:18420"/>
    </cofactor>
</comment>
<evidence type="ECO:0008006" key="5">
    <source>
        <dbReference type="Google" id="ProtNLM"/>
    </source>
</evidence>
<protein>
    <recommendedName>
        <fullName evidence="5">Inositol polyphosphate 1-phosphatase</fullName>
    </recommendedName>
</protein>
<dbReference type="InterPro" id="IPR044897">
    <property type="entry name" value="INPP1_dom_1"/>
</dbReference>
<name>A0A1I8QDY7_STOCA</name>
<accession>A0A1I8QDY7</accession>
<evidence type="ECO:0000256" key="2">
    <source>
        <dbReference type="PIRSR" id="PIRSR600760-2"/>
    </source>
</evidence>
<gene>
    <name evidence="3" type="primary">106083385</name>
</gene>
<reference evidence="3" key="1">
    <citation type="submission" date="2020-05" db="UniProtKB">
        <authorList>
            <consortium name="EnsemblMetazoa"/>
        </authorList>
    </citation>
    <scope>IDENTIFICATION</scope>
    <source>
        <strain evidence="3">USDA</strain>
    </source>
</reference>
<dbReference type="PANTHER" id="PTHR43028:SF3">
    <property type="entry name" value="INOSITOL POLYPHOSPHATE 1-PHOSPHATASE"/>
    <property type="match status" value="1"/>
</dbReference>
<keyword evidence="2" id="KW-0460">Magnesium</keyword>
<comment type="similarity">
    <text evidence="1">Belongs to the inositol monophosphatase superfamily.</text>
</comment>
<dbReference type="SUPFAM" id="SSF56655">
    <property type="entry name" value="Carbohydrate phosphatase"/>
    <property type="match status" value="1"/>
</dbReference>
<dbReference type="Gene3D" id="3.30.540.10">
    <property type="entry name" value="Fructose-1,6-Bisphosphatase, subunit A, domain 1"/>
    <property type="match status" value="1"/>
</dbReference>
<dbReference type="InterPro" id="IPR000760">
    <property type="entry name" value="Inositol_monophosphatase-like"/>
</dbReference>
<feature type="binding site" evidence="2">
    <location>
        <position position="310"/>
    </location>
    <ligand>
        <name>Mg(2+)</name>
        <dbReference type="ChEBI" id="CHEBI:18420"/>
        <label>1</label>
        <note>catalytic</note>
    </ligand>
</feature>
<dbReference type="STRING" id="35570.A0A1I8QDY7"/>
<dbReference type="KEGG" id="scac:106083385"/>
<evidence type="ECO:0000256" key="1">
    <source>
        <dbReference type="ARBA" id="ARBA00009759"/>
    </source>
</evidence>
<dbReference type="PANTHER" id="PTHR43028">
    <property type="entry name" value="3'(2'),5'-BISPHOSPHATE NUCLEOTIDASE 1"/>
    <property type="match status" value="1"/>
</dbReference>
<feature type="binding site" evidence="2">
    <location>
        <position position="167"/>
    </location>
    <ligand>
        <name>Mg(2+)</name>
        <dbReference type="ChEBI" id="CHEBI:18420"/>
        <label>1</label>
        <note>catalytic</note>
    </ligand>
</feature>
<dbReference type="GO" id="GO:0004441">
    <property type="term" value="F:inositol-1,4-bisphosphate 1-phosphatase activity"/>
    <property type="evidence" value="ECO:0007669"/>
    <property type="project" value="TreeGrafter"/>
</dbReference>
<keyword evidence="2" id="KW-0479">Metal-binding</keyword>
<dbReference type="Gene3D" id="4.10.460.10">
    <property type="entry name" value="Inositol Polyphosphate 1-phosphatase, domain 1"/>
    <property type="match status" value="1"/>
</dbReference>
<feature type="binding site" evidence="2">
    <location>
        <position position="85"/>
    </location>
    <ligand>
        <name>Mg(2+)</name>
        <dbReference type="ChEBI" id="CHEBI:18420"/>
        <label>1</label>
        <note>catalytic</note>
    </ligand>
</feature>
<dbReference type="VEuPathDB" id="VectorBase:SCAU016242"/>
<sequence length="383" mass="41848">MSDAGGNRNLIRSLINAAEKAANIARICRSNKALLSLLVQEKKGDEANARFEHDFKTLADVLIQETIKYDVGAEFPEMKDNIRGEESPNFTNANGESIAIAVGPGAGETESCLLAILHNGHEEAARILATEVHREIAFDQEQPEEIPELPNDAVDYTNLGVWIDPIDATAEYISGDTMFTNFPGITSTGLDCVTVLIGVYDLTSGIPLIGVVCQPFRNKIDDNVYTSSMYWGIALDNFQAHSKNLNNSPKRSGGHLGIFSSSERAELLQQMLEIGYEFAFSAGAGHKALKVITNEVDIYVLSKGSTFKWDTCGPQAILRSLNGDIVEFQTSIKEGKPVPLKYIEVVDNEADGSIADWKCNSQGLIAVRDMKLFEDLLVKLAES</sequence>